<dbReference type="Gene3D" id="2.60.40.2340">
    <property type="match status" value="3"/>
</dbReference>
<keyword evidence="2" id="KW-0677">Repeat</keyword>
<dbReference type="Pfam" id="PF16410">
    <property type="entry name" value="DUF5018"/>
    <property type="match status" value="1"/>
</dbReference>
<comment type="caution">
    <text evidence="6">The sequence shown here is derived from an EMBL/GenBank/DDBJ whole genome shotgun (WGS) entry which is preliminary data.</text>
</comment>
<dbReference type="InterPro" id="IPR003591">
    <property type="entry name" value="Leu-rich_rpt_typical-subtyp"/>
</dbReference>
<dbReference type="RefSeq" id="WP_155174144.1">
    <property type="nucleotide sequence ID" value="NZ_BAAAFL010000003.1"/>
</dbReference>
<dbReference type="Pfam" id="PF13855">
    <property type="entry name" value="LRR_8"/>
    <property type="match status" value="1"/>
</dbReference>
<evidence type="ECO:0000259" key="5">
    <source>
        <dbReference type="Pfam" id="PF23598"/>
    </source>
</evidence>
<reference evidence="6 7" key="1">
    <citation type="submission" date="2019-02" db="EMBL/GenBank/DDBJ databases">
        <authorList>
            <person name="Goldberg S.R."/>
            <person name="Haltli B.A."/>
            <person name="Correa H."/>
            <person name="Russell K.G."/>
        </authorList>
    </citation>
    <scope>NUCLEOTIDE SEQUENCE [LARGE SCALE GENOMIC DNA]</scope>
    <source>
        <strain evidence="6 7">JCM 16186</strain>
    </source>
</reference>
<dbReference type="InterPro" id="IPR032675">
    <property type="entry name" value="LRR_dom_sf"/>
</dbReference>
<feature type="signal peptide" evidence="3">
    <location>
        <begin position="1"/>
        <end position="21"/>
    </location>
</feature>
<dbReference type="Proteomes" id="UP000798808">
    <property type="component" value="Unassembled WGS sequence"/>
</dbReference>
<dbReference type="InterPro" id="IPR055414">
    <property type="entry name" value="LRR_R13L4/SHOC2-like"/>
</dbReference>
<dbReference type="Pfam" id="PF23598">
    <property type="entry name" value="LRR_14"/>
    <property type="match status" value="2"/>
</dbReference>
<dbReference type="PANTHER" id="PTHR48051">
    <property type="match status" value="1"/>
</dbReference>
<dbReference type="SUPFAM" id="SSF52058">
    <property type="entry name" value="L domain-like"/>
    <property type="match status" value="1"/>
</dbReference>
<keyword evidence="3" id="KW-0732">Signal</keyword>
<dbReference type="PANTHER" id="PTHR48051:SF54">
    <property type="entry name" value="LEUCINE-RICH REPEAT-CONTAINING PROTEIN"/>
    <property type="match status" value="1"/>
</dbReference>
<gene>
    <name evidence="6" type="ORF">E1163_19450</name>
</gene>
<evidence type="ECO:0000256" key="2">
    <source>
        <dbReference type="ARBA" id="ARBA00022737"/>
    </source>
</evidence>
<feature type="domain" description="DUF5018" evidence="4">
    <location>
        <begin position="30"/>
        <end position="120"/>
    </location>
</feature>
<evidence type="ECO:0000313" key="6">
    <source>
        <dbReference type="EMBL" id="MTI27140.1"/>
    </source>
</evidence>
<protein>
    <recommendedName>
        <fullName evidence="8">DUF5018 domain-containing protein</fullName>
    </recommendedName>
</protein>
<dbReference type="PROSITE" id="PS51257">
    <property type="entry name" value="PROKAR_LIPOPROTEIN"/>
    <property type="match status" value="1"/>
</dbReference>
<accession>A0ABW9RVW3</accession>
<dbReference type="Gene3D" id="3.80.10.10">
    <property type="entry name" value="Ribonuclease Inhibitor"/>
    <property type="match status" value="3"/>
</dbReference>
<feature type="chain" id="PRO_5047385853" description="DUF5018 domain-containing protein" evidence="3">
    <location>
        <begin position="22"/>
        <end position="641"/>
    </location>
</feature>
<evidence type="ECO:0000256" key="3">
    <source>
        <dbReference type="SAM" id="SignalP"/>
    </source>
</evidence>
<feature type="domain" description="Disease resistance R13L4/SHOC-2-like LRR" evidence="5">
    <location>
        <begin position="550"/>
        <end position="625"/>
    </location>
</feature>
<evidence type="ECO:0000313" key="7">
    <source>
        <dbReference type="Proteomes" id="UP000798808"/>
    </source>
</evidence>
<evidence type="ECO:0008006" key="8">
    <source>
        <dbReference type="Google" id="ProtNLM"/>
    </source>
</evidence>
<dbReference type="SMART" id="SM00364">
    <property type="entry name" value="LRR_BAC"/>
    <property type="match status" value="7"/>
</dbReference>
<dbReference type="PROSITE" id="PS51450">
    <property type="entry name" value="LRR"/>
    <property type="match status" value="4"/>
</dbReference>
<proteinExistence type="predicted"/>
<organism evidence="6 7">
    <name type="scientific">Fulvivirga kasyanovii</name>
    <dbReference type="NCBI Taxonomy" id="396812"/>
    <lineage>
        <taxon>Bacteria</taxon>
        <taxon>Pseudomonadati</taxon>
        <taxon>Bacteroidota</taxon>
        <taxon>Cytophagia</taxon>
        <taxon>Cytophagales</taxon>
        <taxon>Fulvivirgaceae</taxon>
        <taxon>Fulvivirga</taxon>
    </lineage>
</organism>
<name>A0ABW9RVW3_9BACT</name>
<dbReference type="EMBL" id="SMLW01000614">
    <property type="protein sequence ID" value="MTI27140.1"/>
    <property type="molecule type" value="Genomic_DNA"/>
</dbReference>
<dbReference type="SMART" id="SM00369">
    <property type="entry name" value="LRR_TYP"/>
    <property type="match status" value="9"/>
</dbReference>
<keyword evidence="7" id="KW-1185">Reference proteome</keyword>
<dbReference type="InterPro" id="IPR050216">
    <property type="entry name" value="LRR_domain-containing"/>
</dbReference>
<evidence type="ECO:0000256" key="1">
    <source>
        <dbReference type="ARBA" id="ARBA00022614"/>
    </source>
</evidence>
<keyword evidence="1" id="KW-0433">Leucine-rich repeat</keyword>
<feature type="domain" description="Disease resistance R13L4/SHOC-2-like LRR" evidence="5">
    <location>
        <begin position="459"/>
        <end position="535"/>
    </location>
</feature>
<dbReference type="InterPro" id="IPR032186">
    <property type="entry name" value="DUF5018"/>
</dbReference>
<dbReference type="InterPro" id="IPR001611">
    <property type="entry name" value="Leu-rich_rpt"/>
</dbReference>
<evidence type="ECO:0000259" key="4">
    <source>
        <dbReference type="Pfam" id="PF16410"/>
    </source>
</evidence>
<sequence length="641" mass="69282">MKKYSVLVLLLASFVFITSCGSDDDENGPKKSEARQITSFVFESELNDALEEDIDGIIDEQNKTVTATVPYGTQITSLLPTIEVSEKASVNNEGARNFTNPVEYTVTAEDGSVATYSVTVNLTASDEKQITEFIFLANDNEALNKDVVATIDEAAKTITATVDFGTDVTGLSPAIKATVGATVNPTGVQDFTDPVSYTVTAKDNSTVTYEVSITEAAPDNDKRITDFKFLASDNAGFDKDIAGSIHEEDKNIFVSVPGGTDVTSLTPSIEISEMASINPTGARDFTNRVVYTVTAQDNSTASYTVLVNVVVSERDALIALYNSNPNNTLGWDIQNADISTWTGVTVVDGHVTELDLLKMGLDVLPPEIGILTKLERLQLKGNNIRTIPSEIGLLEELTYLNLESNKVTGIPSEIGSLTKLKTIQLHHNNINSLPSELGLLDQLGQLVVSSNNLTSLPAEIGQLGNLWDLNLAYNKIASLPAEIGQLRSLKMLHIQNNQLSTLPAEIADLYSLTNLYADRNNFTALPNGIFGLSAIKAVTFEYNSITTISSQINNISTLTYLKLDGNILTQVPKEIGQLSSLKTLSVRYNSLSSIPTEIGNLTNLERLWLTNNNLTSVPQAVCNLKTNYGTDLLVDDGVACQ</sequence>